<comment type="caution">
    <text evidence="1">The sequence shown here is derived from an EMBL/GenBank/DDBJ whole genome shotgun (WGS) entry which is preliminary data.</text>
</comment>
<name>A0A8S9GTS7_BRACR</name>
<dbReference type="InterPro" id="IPR011042">
    <property type="entry name" value="6-blade_b-propeller_TolB-like"/>
</dbReference>
<dbReference type="InterPro" id="IPR011044">
    <property type="entry name" value="Quino_amine_DH_bsu"/>
</dbReference>
<accession>A0A8S9GTS7</accession>
<dbReference type="PANTHER" id="PTHR46388">
    <property type="entry name" value="NHL REPEAT-CONTAINING PROTEIN 2"/>
    <property type="match status" value="1"/>
</dbReference>
<dbReference type="Gene3D" id="2.120.10.30">
    <property type="entry name" value="TolB, C-terminal domain"/>
    <property type="match status" value="2"/>
</dbReference>
<dbReference type="AlphaFoldDB" id="A0A8S9GTS7"/>
<dbReference type="EMBL" id="QGKY02001925">
    <property type="protein sequence ID" value="KAF2548959.1"/>
    <property type="molecule type" value="Genomic_DNA"/>
</dbReference>
<evidence type="ECO:0000313" key="1">
    <source>
        <dbReference type="EMBL" id="KAF2548959.1"/>
    </source>
</evidence>
<sequence length="778" mass="87045">MFLFQIGCFPGFEDGEFESAKMLRPAATLYDEEDDCLYIVDSENHAIRRANIKTRVLETVYPKVIKKSVGLWSWVMEKIGFEKDEETTVGADAKSEESDAPSLMFPWHILKRDDDSLVVINKSFSKLWIINLASGEIEEVVEGFQGIMEIYGELITEKLSLLKHLPSTRLQQQTKAITSCKEQPSAALLSSFSEFGDDIVMTDTAGQRVLKLNRESGACSSIQFSNIGILGLPYWLSIPLERVFNLASGVQEAHISHIHQLRLLPGKTSIRLSIQIPQCTELVEPLQESCIWRQARGSITEVSNAGSAVEPSEKCLTFSITGCISADEAGDCLFLSDSNHHRIIISTSTGEILDSIGCFPGFEDGEFESAKMLRPAATLYDEEDDCLYIVDSENHAIRRANIKTRVLETVYPKVIKKSVGLWSWVMEKMGFEKDEETTVDADAKSEESDAPSLMFPWHILKRDDDSLVVINKSFSKLWIINLASGKIEEVVEGFQGIMEIYGELITEKLSVLKDLPSAWSKQQTKAITSCKEQPSAALLSSFSEFGDDIVMTDTELTEYKKHTLAILINSGKISIRLSVEIPQCTELVEPLQESCIWRQARGSITEVSNAGSAVEPAEKVGVSQQWYDELDNLAKEIVNPELAEEDEEQQEEDISEVSEDDGRIHIDCSVNTSPGTSELIVYAALYLRLAKNEETQGARQEELARRIADVLNPARNMTTMDEDLFVKVLLKSKREVRDIVFLKPVHVRIKFDTLDHPKADNSRDIILTDSSAQIDVSL</sequence>
<protein>
    <submittedName>
        <fullName evidence="1">Uncharacterized protein</fullName>
    </submittedName>
</protein>
<dbReference type="PANTHER" id="PTHR46388:SF3">
    <property type="entry name" value="DUF1618 DOMAIN-CONTAINING PROTEIN"/>
    <property type="match status" value="1"/>
</dbReference>
<reference evidence="1" key="1">
    <citation type="submission" date="2019-12" db="EMBL/GenBank/DDBJ databases">
        <title>Genome sequencing and annotation of Brassica cretica.</title>
        <authorList>
            <person name="Studholme D.J."/>
            <person name="Sarris P.F."/>
        </authorList>
    </citation>
    <scope>NUCLEOTIDE SEQUENCE</scope>
    <source>
        <strain evidence="1">PFS-102/07</strain>
        <tissue evidence="1">Leaf</tissue>
    </source>
</reference>
<proteinExistence type="predicted"/>
<gene>
    <name evidence="1" type="ORF">F2Q70_00023837</name>
</gene>
<dbReference type="SUPFAM" id="SSF50969">
    <property type="entry name" value="YVTN repeat-like/Quinoprotein amine dehydrogenase"/>
    <property type="match status" value="1"/>
</dbReference>
<organism evidence="1">
    <name type="scientific">Brassica cretica</name>
    <name type="common">Mustard</name>
    <dbReference type="NCBI Taxonomy" id="69181"/>
    <lineage>
        <taxon>Eukaryota</taxon>
        <taxon>Viridiplantae</taxon>
        <taxon>Streptophyta</taxon>
        <taxon>Embryophyta</taxon>
        <taxon>Tracheophyta</taxon>
        <taxon>Spermatophyta</taxon>
        <taxon>Magnoliopsida</taxon>
        <taxon>eudicotyledons</taxon>
        <taxon>Gunneridae</taxon>
        <taxon>Pentapetalae</taxon>
        <taxon>rosids</taxon>
        <taxon>malvids</taxon>
        <taxon>Brassicales</taxon>
        <taxon>Brassicaceae</taxon>
        <taxon>Brassiceae</taxon>
        <taxon>Brassica</taxon>
    </lineage>
</organism>